<protein>
    <submittedName>
        <fullName evidence="1">Uncharacterized protein</fullName>
    </submittedName>
</protein>
<sequence>MSQTRDWYGNFSNSIEFVLLKPRQRTLLYNFHSQLSCKSLILFRSYRLSNRNHQFYIRADVPHVVFCTQIYFTSTKAHFF</sequence>
<organism evidence="1">
    <name type="scientific">Pararge aegeria</name>
    <name type="common">speckled wood butterfly</name>
    <dbReference type="NCBI Taxonomy" id="116150"/>
    <lineage>
        <taxon>Eukaryota</taxon>
        <taxon>Metazoa</taxon>
        <taxon>Ecdysozoa</taxon>
        <taxon>Arthropoda</taxon>
        <taxon>Hexapoda</taxon>
        <taxon>Insecta</taxon>
        <taxon>Pterygota</taxon>
        <taxon>Neoptera</taxon>
        <taxon>Endopterygota</taxon>
        <taxon>Lepidoptera</taxon>
        <taxon>Glossata</taxon>
        <taxon>Ditrysia</taxon>
        <taxon>Papilionoidea</taxon>
        <taxon>Nymphalidae</taxon>
        <taxon>Satyrinae</taxon>
        <taxon>Satyrini</taxon>
        <taxon>Parargina</taxon>
        <taxon>Pararge</taxon>
    </lineage>
</organism>
<reference evidence="1" key="2">
    <citation type="submission" date="2013-05" db="EMBL/GenBank/DDBJ databases">
        <authorList>
            <person name="Carter J.-M."/>
            <person name="Baker S.C."/>
            <person name="Pink R."/>
            <person name="Carter D.R.F."/>
            <person name="Collins A."/>
            <person name="Tomlin J."/>
            <person name="Gibbs M."/>
            <person name="Breuker C.J."/>
        </authorList>
    </citation>
    <scope>NUCLEOTIDE SEQUENCE</scope>
    <source>
        <tissue evidence="1">Ovary</tissue>
    </source>
</reference>
<dbReference type="AlphaFoldDB" id="S4PDA1"/>
<evidence type="ECO:0000313" key="1">
    <source>
        <dbReference type="EMBL" id="JAA84975.1"/>
    </source>
</evidence>
<accession>S4PDA1</accession>
<feature type="non-terminal residue" evidence="1">
    <location>
        <position position="80"/>
    </location>
</feature>
<proteinExistence type="predicted"/>
<reference evidence="1" key="1">
    <citation type="journal article" date="2013" name="BMC Genomics">
        <title>Unscrambling butterfly oogenesis.</title>
        <authorList>
            <person name="Carter J.M."/>
            <person name="Baker S.C."/>
            <person name="Pink R."/>
            <person name="Carter D.R."/>
            <person name="Collins A."/>
            <person name="Tomlin J."/>
            <person name="Gibbs M."/>
            <person name="Breuker C.J."/>
        </authorList>
    </citation>
    <scope>NUCLEOTIDE SEQUENCE</scope>
    <source>
        <tissue evidence="1">Ovary</tissue>
    </source>
</reference>
<dbReference type="EMBL" id="GAIX01007585">
    <property type="protein sequence ID" value="JAA84975.1"/>
    <property type="molecule type" value="Transcribed_RNA"/>
</dbReference>
<name>S4PDA1_9NEOP</name>